<dbReference type="GO" id="GO:0003677">
    <property type="term" value="F:DNA binding"/>
    <property type="evidence" value="ECO:0007669"/>
    <property type="project" value="InterPro"/>
</dbReference>
<evidence type="ECO:0000256" key="2">
    <source>
        <dbReference type="ARBA" id="ARBA00022833"/>
    </source>
</evidence>
<keyword evidence="1" id="KW-0479">Metal-binding</keyword>
<dbReference type="SUPFAM" id="SSF63393">
    <property type="entry name" value="RNA polymerase subunits"/>
    <property type="match status" value="1"/>
</dbReference>
<dbReference type="SMART" id="SM00659">
    <property type="entry name" value="RPOLCX"/>
    <property type="match status" value="1"/>
</dbReference>
<keyword evidence="3" id="KW-0240">DNA-directed RNA polymerase</keyword>
<sequence length="61" mass="7029">MVCVFVMKKKINNPISSIEYICAKCGTVNELNINDDYICSNCLFRILYKKKRIGIKKIIAI</sequence>
<keyword evidence="3" id="KW-0804">Transcription</keyword>
<keyword evidence="2" id="KW-0862">Zinc</keyword>
<organism evidence="3">
    <name type="scientific">Lotharella vacuolata</name>
    <dbReference type="NCBI Taxonomy" id="74820"/>
    <lineage>
        <taxon>Eukaryota</taxon>
        <taxon>Sar</taxon>
        <taxon>Rhizaria</taxon>
        <taxon>Cercozoa</taxon>
        <taxon>Chlorarachniophyceae</taxon>
        <taxon>Lotharella</taxon>
    </lineage>
</organism>
<name>A0A0H5BHC0_9EUKA</name>
<dbReference type="GO" id="GO:0003899">
    <property type="term" value="F:DNA-directed RNA polymerase activity"/>
    <property type="evidence" value="ECO:0007669"/>
    <property type="project" value="InterPro"/>
</dbReference>
<proteinExistence type="predicted"/>
<accession>A0A0H5BHC0</accession>
<keyword evidence="3" id="KW-0542">Nucleomorph</keyword>
<dbReference type="EMBL" id="AB996600">
    <property type="protein sequence ID" value="BAS01616.1"/>
    <property type="molecule type" value="Genomic_DNA"/>
</dbReference>
<dbReference type="GO" id="GO:0046872">
    <property type="term" value="F:metal ion binding"/>
    <property type="evidence" value="ECO:0007669"/>
    <property type="project" value="UniProtKB-KW"/>
</dbReference>
<dbReference type="GO" id="GO:0000428">
    <property type="term" value="C:DNA-directed RNA polymerase complex"/>
    <property type="evidence" value="ECO:0007669"/>
    <property type="project" value="UniProtKB-KW"/>
</dbReference>
<dbReference type="InterPro" id="IPR029040">
    <property type="entry name" value="RPABC4/Spt4"/>
</dbReference>
<dbReference type="GO" id="GO:0006351">
    <property type="term" value="P:DNA-templated transcription"/>
    <property type="evidence" value="ECO:0007669"/>
    <property type="project" value="InterPro"/>
</dbReference>
<geneLocation type="nucleomorph" evidence="3"/>
<dbReference type="Pfam" id="PF03604">
    <property type="entry name" value="Zn_ribbon_RPAB4"/>
    <property type="match status" value="1"/>
</dbReference>
<protein>
    <submittedName>
        <fullName evidence="3">DNA-directed RNA polymerases I, II and III</fullName>
    </submittedName>
</protein>
<gene>
    <name evidence="3" type="primary">rpc10</name>
</gene>
<evidence type="ECO:0000313" key="3">
    <source>
        <dbReference type="EMBL" id="BAS01616.1"/>
    </source>
</evidence>
<reference evidence="3" key="1">
    <citation type="journal article" date="2015" name="Genome Biol. Evol.">
        <title>Nucleomorph Genome Sequences of Two Chlorarachniophytes, Amorphochlora amoebiformis and Lotharella vacuolata.</title>
        <authorList>
            <person name="Suzuki S."/>
            <person name="Shirato S."/>
            <person name="Hirakawa Y."/>
            <person name="Ishida K."/>
        </authorList>
    </citation>
    <scope>NUCLEOTIDE SEQUENCE</scope>
    <source>
        <strain evidence="3">CCMP240</strain>
    </source>
</reference>
<evidence type="ECO:0000256" key="1">
    <source>
        <dbReference type="ARBA" id="ARBA00022723"/>
    </source>
</evidence>
<dbReference type="Gene3D" id="2.20.28.30">
    <property type="entry name" value="RNA polymerase ii, chain L"/>
    <property type="match status" value="1"/>
</dbReference>
<dbReference type="InterPro" id="IPR006591">
    <property type="entry name" value="RNAP_P/RPABC4"/>
</dbReference>
<dbReference type="AlphaFoldDB" id="A0A0H5BHC0"/>